<organism evidence="6 7">
    <name type="scientific">Gordonia humi</name>
    <dbReference type="NCBI Taxonomy" id="686429"/>
    <lineage>
        <taxon>Bacteria</taxon>
        <taxon>Bacillati</taxon>
        <taxon>Actinomycetota</taxon>
        <taxon>Actinomycetes</taxon>
        <taxon>Mycobacteriales</taxon>
        <taxon>Gordoniaceae</taxon>
        <taxon>Gordonia</taxon>
    </lineage>
</organism>
<dbReference type="EMBL" id="JACIFP010000001">
    <property type="protein sequence ID" value="MBB4137707.1"/>
    <property type="molecule type" value="Genomic_DNA"/>
</dbReference>
<evidence type="ECO:0000256" key="4">
    <source>
        <dbReference type="PIRSR" id="PIRSR006806-1"/>
    </source>
</evidence>
<name>A0A840FE38_9ACTN</name>
<dbReference type="InterPro" id="IPR037171">
    <property type="entry name" value="NagB/RpiA_transferase-like"/>
</dbReference>
<keyword evidence="2 4" id="KW-0547">Nucleotide-binding</keyword>
<comment type="similarity">
    <text evidence="1 5">Belongs to the 5-formyltetrahydrofolate cyclo-ligase family.</text>
</comment>
<dbReference type="GO" id="GO:0035999">
    <property type="term" value="P:tetrahydrofolate interconversion"/>
    <property type="evidence" value="ECO:0007669"/>
    <property type="project" value="TreeGrafter"/>
</dbReference>
<comment type="catalytic activity">
    <reaction evidence="5">
        <text>(6S)-5-formyl-5,6,7,8-tetrahydrofolate + ATP = (6R)-5,10-methenyltetrahydrofolate + ADP + phosphate</text>
        <dbReference type="Rhea" id="RHEA:10488"/>
        <dbReference type="ChEBI" id="CHEBI:30616"/>
        <dbReference type="ChEBI" id="CHEBI:43474"/>
        <dbReference type="ChEBI" id="CHEBI:57455"/>
        <dbReference type="ChEBI" id="CHEBI:57457"/>
        <dbReference type="ChEBI" id="CHEBI:456216"/>
        <dbReference type="EC" id="6.3.3.2"/>
    </reaction>
</comment>
<keyword evidence="3 4" id="KW-0067">ATP-binding</keyword>
<evidence type="ECO:0000256" key="1">
    <source>
        <dbReference type="ARBA" id="ARBA00010638"/>
    </source>
</evidence>
<dbReference type="InterPro" id="IPR024185">
    <property type="entry name" value="FTHF_cligase-like_sf"/>
</dbReference>
<dbReference type="Pfam" id="PF01812">
    <property type="entry name" value="5-FTHF_cyc-lig"/>
    <property type="match status" value="1"/>
</dbReference>
<evidence type="ECO:0000313" key="7">
    <source>
        <dbReference type="Proteomes" id="UP000551501"/>
    </source>
</evidence>
<dbReference type="AlphaFoldDB" id="A0A840FE38"/>
<dbReference type="GO" id="GO:0046872">
    <property type="term" value="F:metal ion binding"/>
    <property type="evidence" value="ECO:0007669"/>
    <property type="project" value="UniProtKB-KW"/>
</dbReference>
<dbReference type="SUPFAM" id="SSF100950">
    <property type="entry name" value="NagB/RpiA/CoA transferase-like"/>
    <property type="match status" value="1"/>
</dbReference>
<keyword evidence="5" id="KW-0460">Magnesium</keyword>
<dbReference type="PANTHER" id="PTHR23407">
    <property type="entry name" value="ATPASE INHIBITOR/5-FORMYLTETRAHYDROFOLATE CYCLO-LIGASE"/>
    <property type="match status" value="1"/>
</dbReference>
<comment type="caution">
    <text evidence="6">The sequence shown here is derived from an EMBL/GenBank/DDBJ whole genome shotgun (WGS) entry which is preliminary data.</text>
</comment>
<gene>
    <name evidence="6" type="ORF">BKA16_004259</name>
</gene>
<keyword evidence="7" id="KW-1185">Reference proteome</keyword>
<reference evidence="6 7" key="1">
    <citation type="submission" date="2020-08" db="EMBL/GenBank/DDBJ databases">
        <title>Sequencing the genomes of 1000 actinobacteria strains.</title>
        <authorList>
            <person name="Klenk H.-P."/>
        </authorList>
    </citation>
    <scope>NUCLEOTIDE SEQUENCE [LARGE SCALE GENOMIC DNA]</scope>
    <source>
        <strain evidence="6 7">DSM 45298</strain>
    </source>
</reference>
<dbReference type="EC" id="6.3.3.2" evidence="5"/>
<dbReference type="NCBIfam" id="TIGR02727">
    <property type="entry name" value="MTHFS_bact"/>
    <property type="match status" value="1"/>
</dbReference>
<dbReference type="Gene3D" id="3.40.50.10420">
    <property type="entry name" value="NagB/RpiA/CoA transferase-like"/>
    <property type="match status" value="1"/>
</dbReference>
<dbReference type="GO" id="GO:0005524">
    <property type="term" value="F:ATP binding"/>
    <property type="evidence" value="ECO:0007669"/>
    <property type="project" value="UniProtKB-KW"/>
</dbReference>
<keyword evidence="5" id="KW-0479">Metal-binding</keyword>
<feature type="binding site" evidence="4">
    <location>
        <begin position="138"/>
        <end position="146"/>
    </location>
    <ligand>
        <name>ATP</name>
        <dbReference type="ChEBI" id="CHEBI:30616"/>
    </ligand>
</feature>
<proteinExistence type="inferred from homology"/>
<dbReference type="GO" id="GO:0009396">
    <property type="term" value="P:folic acid-containing compound biosynthetic process"/>
    <property type="evidence" value="ECO:0007669"/>
    <property type="project" value="TreeGrafter"/>
</dbReference>
<dbReference type="PANTHER" id="PTHR23407:SF1">
    <property type="entry name" value="5-FORMYLTETRAHYDROFOLATE CYCLO-LIGASE"/>
    <property type="match status" value="1"/>
</dbReference>
<dbReference type="RefSeq" id="WP_183372534.1">
    <property type="nucleotide sequence ID" value="NZ_BAABHL010000001.1"/>
</dbReference>
<dbReference type="PIRSF" id="PIRSF006806">
    <property type="entry name" value="FTHF_cligase"/>
    <property type="match status" value="1"/>
</dbReference>
<evidence type="ECO:0000256" key="3">
    <source>
        <dbReference type="ARBA" id="ARBA00022840"/>
    </source>
</evidence>
<dbReference type="Proteomes" id="UP000551501">
    <property type="component" value="Unassembled WGS sequence"/>
</dbReference>
<evidence type="ECO:0000256" key="2">
    <source>
        <dbReference type="ARBA" id="ARBA00022741"/>
    </source>
</evidence>
<keyword evidence="6" id="KW-0436">Ligase</keyword>
<accession>A0A840FE38</accession>
<feature type="binding site" evidence="4">
    <location>
        <position position="53"/>
    </location>
    <ligand>
        <name>substrate</name>
    </ligand>
</feature>
<feature type="binding site" evidence="4">
    <location>
        <position position="58"/>
    </location>
    <ligand>
        <name>substrate</name>
    </ligand>
</feature>
<feature type="binding site" evidence="4">
    <location>
        <begin position="6"/>
        <end position="10"/>
    </location>
    <ligand>
        <name>ATP</name>
        <dbReference type="ChEBI" id="CHEBI:30616"/>
    </ligand>
</feature>
<evidence type="ECO:0000313" key="6">
    <source>
        <dbReference type="EMBL" id="MBB4137707.1"/>
    </source>
</evidence>
<protein>
    <recommendedName>
        <fullName evidence="5">5-formyltetrahydrofolate cyclo-ligase</fullName>
        <ecNumber evidence="5">6.3.3.2</ecNumber>
    </recommendedName>
</protein>
<dbReference type="GO" id="GO:0030272">
    <property type="term" value="F:5-formyltetrahydrofolate cyclo-ligase activity"/>
    <property type="evidence" value="ECO:0007669"/>
    <property type="project" value="UniProtKB-EC"/>
</dbReference>
<comment type="cofactor">
    <cofactor evidence="5">
        <name>Mg(2+)</name>
        <dbReference type="ChEBI" id="CHEBI:18420"/>
    </cofactor>
</comment>
<dbReference type="InterPro" id="IPR002698">
    <property type="entry name" value="FTHF_cligase"/>
</dbReference>
<sequence length="194" mass="20846">MTEVSKKDLRREILAARESMSPFLLAQTNAELAEWMYRLPVELTADDVVAAYVATGSEPGGTAMLDALADQGLTVLVPIVPEGGPARLQWGEYRGEAALTRRRWGLLEPIGRRLDPDTVHRARLVLVPALAADRRGARLGRGAGYYDRTLAVTDVPVAAVVGDAELLDGPIPQGPDDVPVDWVLTPGGGFVPTR</sequence>
<evidence type="ECO:0000256" key="5">
    <source>
        <dbReference type="RuleBase" id="RU361279"/>
    </source>
</evidence>